<proteinExistence type="predicted"/>
<name>A0ABV2BPH9_9GAMM</name>
<comment type="caution">
    <text evidence="1">The sequence shown here is derived from an EMBL/GenBank/DDBJ whole genome shotgun (WGS) entry which is preliminary data.</text>
</comment>
<sequence length="256" mass="29088">MHTHYPTDSGYAYLSEKSIFREKDLHNDFTSESWFELNLYGITGREFTEVQLKILNYIWRSTSYSDIRIWPNRIAALAGTTRSTALMSIVGGLSSCDAELFVTQPLVNCLVMYQKMEKLLTIHGQSLEFLIQQKLDSNETIFGFGRPITSVDERVPHFVSYLNRLGCDKGFHFKLAFKIEAILKAKKNIQMNIAALYSAVLADLEFNKTELSLFVSLLVVAGMPPCYLDAQKKPPGTFLPIKCSDINFVGEKDKSW</sequence>
<dbReference type="Gene3D" id="1.10.230.10">
    <property type="entry name" value="Cytochrome P450-Terp, domain 2"/>
    <property type="match status" value="1"/>
</dbReference>
<accession>A0ABV2BPH9</accession>
<dbReference type="RefSeq" id="WP_353873169.1">
    <property type="nucleotide sequence ID" value="NZ_JBEVCJ010000001.1"/>
</dbReference>
<dbReference type="EMBL" id="JBEVCJ010000001">
    <property type="protein sequence ID" value="MET1253628.1"/>
    <property type="molecule type" value="Genomic_DNA"/>
</dbReference>
<dbReference type="SUPFAM" id="SSF48256">
    <property type="entry name" value="Citrate synthase"/>
    <property type="match status" value="1"/>
</dbReference>
<evidence type="ECO:0008006" key="3">
    <source>
        <dbReference type="Google" id="ProtNLM"/>
    </source>
</evidence>
<dbReference type="Proteomes" id="UP001548189">
    <property type="component" value="Unassembled WGS sequence"/>
</dbReference>
<dbReference type="Gene3D" id="1.10.580.10">
    <property type="entry name" value="Citrate Synthase, domain 1"/>
    <property type="match status" value="1"/>
</dbReference>
<evidence type="ECO:0000313" key="1">
    <source>
        <dbReference type="EMBL" id="MET1253628.1"/>
    </source>
</evidence>
<evidence type="ECO:0000313" key="2">
    <source>
        <dbReference type="Proteomes" id="UP001548189"/>
    </source>
</evidence>
<dbReference type="InterPro" id="IPR016143">
    <property type="entry name" value="Citrate_synth-like_sm_a-sub"/>
</dbReference>
<reference evidence="1 2" key="1">
    <citation type="submission" date="2024-06" db="EMBL/GenBank/DDBJ databases">
        <authorList>
            <person name="Li F."/>
        </authorList>
    </citation>
    <scope>NUCLEOTIDE SEQUENCE [LARGE SCALE GENOMIC DNA]</scope>
    <source>
        <strain evidence="1 2">GXAS 311</strain>
    </source>
</reference>
<organism evidence="1 2">
    <name type="scientific">Aliikangiella maris</name>
    <dbReference type="NCBI Taxonomy" id="3162458"/>
    <lineage>
        <taxon>Bacteria</taxon>
        <taxon>Pseudomonadati</taxon>
        <taxon>Pseudomonadota</taxon>
        <taxon>Gammaproteobacteria</taxon>
        <taxon>Oceanospirillales</taxon>
        <taxon>Pleioneaceae</taxon>
        <taxon>Aliikangiella</taxon>
    </lineage>
</organism>
<dbReference type="InterPro" id="IPR036969">
    <property type="entry name" value="Citrate_synthase_sf"/>
</dbReference>
<keyword evidence="2" id="KW-1185">Reference proteome</keyword>
<dbReference type="InterPro" id="IPR016142">
    <property type="entry name" value="Citrate_synth-like_lrg_a-sub"/>
</dbReference>
<gene>
    <name evidence="1" type="ORF">ABVT43_00670</name>
</gene>
<protein>
    <recommendedName>
        <fullName evidence="3">Citrate synthase (unknown stereospecificity)</fullName>
    </recommendedName>
</protein>